<dbReference type="Gene3D" id="3.40.50.720">
    <property type="entry name" value="NAD(P)-binding Rossmann-like Domain"/>
    <property type="match status" value="1"/>
</dbReference>
<dbReference type="SUPFAM" id="SSF51971">
    <property type="entry name" value="Nucleotide-binding domain"/>
    <property type="match status" value="1"/>
</dbReference>
<keyword evidence="6" id="KW-0067">ATP-binding</keyword>
<keyword evidence="6" id="KW-0233">DNA recombination</keyword>
<comment type="cofactor">
    <cofactor evidence="1">
        <name>FAD</name>
        <dbReference type="ChEBI" id="CHEBI:57692"/>
    </cofactor>
</comment>
<dbReference type="PANTHER" id="PTHR11530">
    <property type="entry name" value="D-AMINO ACID OXIDASE"/>
    <property type="match status" value="1"/>
</dbReference>
<dbReference type="GO" id="GO:0006310">
    <property type="term" value="P:DNA recombination"/>
    <property type="evidence" value="ECO:0007669"/>
    <property type="project" value="UniProtKB-KW"/>
</dbReference>
<feature type="domain" description="FAD dependent oxidoreductase" evidence="7">
    <location>
        <begin position="1763"/>
        <end position="2082"/>
    </location>
</feature>
<dbReference type="GO" id="GO:0003884">
    <property type="term" value="F:D-amino-acid oxidase activity"/>
    <property type="evidence" value="ECO:0007669"/>
    <property type="project" value="InterPro"/>
</dbReference>
<dbReference type="EC" id="5.6.2.3" evidence="6"/>
<dbReference type="SUPFAM" id="SSF54373">
    <property type="entry name" value="FAD-linked reductases, C-terminal domain"/>
    <property type="match status" value="1"/>
</dbReference>
<reference evidence="12 13" key="1">
    <citation type="journal article" date="2020" name="bioRxiv">
        <title>A chromosome-scale genome assembly for the Fusarium oxysporum strain Fo5176 to establish a model Arabidopsis-fungal pathosystem.</title>
        <authorList>
            <person name="Fokkens L."/>
            <person name="Guo L."/>
            <person name="Dora S."/>
            <person name="Wang B."/>
            <person name="Ye K."/>
            <person name="Sanchez-Rodriguez C."/>
            <person name="Croll D."/>
        </authorList>
    </citation>
    <scope>NUCLEOTIDE SEQUENCE [LARGE SCALE GENOMIC DNA]</scope>
    <source>
        <strain evidence="12 13">Fo5176</strain>
    </source>
</reference>
<evidence type="ECO:0000313" key="13">
    <source>
        <dbReference type="Proteomes" id="UP000593570"/>
    </source>
</evidence>
<comment type="similarity">
    <text evidence="2">Belongs to the DAMOX/DASOX family.</text>
</comment>
<evidence type="ECO:0000256" key="6">
    <source>
        <dbReference type="RuleBase" id="RU363044"/>
    </source>
</evidence>
<dbReference type="SUPFAM" id="SSF53474">
    <property type="entry name" value="alpha/beta-Hydrolases"/>
    <property type="match status" value="1"/>
</dbReference>
<comment type="caution">
    <text evidence="12">The sequence shown here is derived from an EMBL/GenBank/DDBJ whole genome shotgun (WGS) entry which is preliminary data.</text>
</comment>
<dbReference type="SUPFAM" id="SSF52540">
    <property type="entry name" value="P-loop containing nucleoside triphosphate hydrolases"/>
    <property type="match status" value="2"/>
</dbReference>
<evidence type="ECO:0000259" key="7">
    <source>
        <dbReference type="Pfam" id="PF01266"/>
    </source>
</evidence>
<keyword evidence="6" id="KW-0234">DNA repair</keyword>
<dbReference type="Pfam" id="PF07859">
    <property type="entry name" value="Abhydrolase_3"/>
    <property type="match status" value="1"/>
</dbReference>
<dbReference type="GO" id="GO:0043139">
    <property type="term" value="F:5'-3' DNA helicase activity"/>
    <property type="evidence" value="ECO:0007669"/>
    <property type="project" value="UniProtKB-EC"/>
</dbReference>
<keyword evidence="4" id="KW-0274">FAD</keyword>
<comment type="similarity">
    <text evidence="6">Belongs to the helicase family.</text>
</comment>
<gene>
    <name evidence="12" type="ORF">HZS61_003482</name>
</gene>
<dbReference type="GO" id="GO:0005524">
    <property type="term" value="F:ATP binding"/>
    <property type="evidence" value="ECO:0007669"/>
    <property type="project" value="UniProtKB-KW"/>
</dbReference>
<evidence type="ECO:0000259" key="11">
    <source>
        <dbReference type="Pfam" id="PF20209"/>
    </source>
</evidence>
<keyword evidence="6" id="KW-0378">Hydrolase</keyword>
<feature type="domain" description="DNA helicase Pif1-like DEAD-box helicase" evidence="8">
    <location>
        <begin position="1271"/>
        <end position="1434"/>
    </location>
</feature>
<evidence type="ECO:0000256" key="5">
    <source>
        <dbReference type="ARBA" id="ARBA00023002"/>
    </source>
</evidence>
<dbReference type="GO" id="GO:0006281">
    <property type="term" value="P:DNA repair"/>
    <property type="evidence" value="ECO:0007669"/>
    <property type="project" value="UniProtKB-KW"/>
</dbReference>
<organism evidence="12 13">
    <name type="scientific">Fusarium oxysporum f. sp. conglutinans</name>
    <dbReference type="NCBI Taxonomy" id="100902"/>
    <lineage>
        <taxon>Eukaryota</taxon>
        <taxon>Fungi</taxon>
        <taxon>Dikarya</taxon>
        <taxon>Ascomycota</taxon>
        <taxon>Pezizomycotina</taxon>
        <taxon>Sordariomycetes</taxon>
        <taxon>Hypocreomycetidae</taxon>
        <taxon>Hypocreales</taxon>
        <taxon>Nectriaceae</taxon>
        <taxon>Fusarium</taxon>
        <taxon>Fusarium oxysporum species complex</taxon>
    </lineage>
</organism>
<dbReference type="InterPro" id="IPR025476">
    <property type="entry name" value="Helitron_helicase-like"/>
</dbReference>
<name>A0A8H6GDN7_FUSOX</name>
<evidence type="ECO:0000256" key="2">
    <source>
        <dbReference type="ARBA" id="ARBA00006730"/>
    </source>
</evidence>
<dbReference type="InterPro" id="IPR046700">
    <property type="entry name" value="DUF6570"/>
</dbReference>
<protein>
    <recommendedName>
        <fullName evidence="6">ATP-dependent DNA helicase</fullName>
        <ecNumber evidence="6">5.6.2.3</ecNumber>
    </recommendedName>
</protein>
<keyword evidence="6" id="KW-0347">Helicase</keyword>
<keyword evidence="6" id="KW-0547">Nucleotide-binding</keyword>
<comment type="catalytic activity">
    <reaction evidence="6">
        <text>ATP + H2O = ADP + phosphate + H(+)</text>
        <dbReference type="Rhea" id="RHEA:13065"/>
        <dbReference type="ChEBI" id="CHEBI:15377"/>
        <dbReference type="ChEBI" id="CHEBI:15378"/>
        <dbReference type="ChEBI" id="CHEBI:30616"/>
        <dbReference type="ChEBI" id="CHEBI:43474"/>
        <dbReference type="ChEBI" id="CHEBI:456216"/>
        <dbReference type="EC" id="5.6.2.3"/>
    </reaction>
</comment>
<comment type="cofactor">
    <cofactor evidence="6">
        <name>Mg(2+)</name>
        <dbReference type="ChEBI" id="CHEBI:18420"/>
    </cofactor>
</comment>
<dbReference type="PANTHER" id="PTHR11530:SF11">
    <property type="entry name" value="D-ASPARTATE OXIDASE"/>
    <property type="match status" value="1"/>
</dbReference>
<dbReference type="InterPro" id="IPR029058">
    <property type="entry name" value="AB_hydrolase_fold"/>
</dbReference>
<dbReference type="Gene3D" id="3.40.50.1820">
    <property type="entry name" value="alpha/beta hydrolase"/>
    <property type="match status" value="1"/>
</dbReference>
<dbReference type="GO" id="GO:0019478">
    <property type="term" value="P:D-amino acid catabolic process"/>
    <property type="evidence" value="ECO:0007669"/>
    <property type="project" value="TreeGrafter"/>
</dbReference>
<dbReference type="InterPro" id="IPR006181">
    <property type="entry name" value="D-amino_acid_oxidase_CS"/>
</dbReference>
<feature type="domain" description="Helitron helicase-like" evidence="10">
    <location>
        <begin position="613"/>
        <end position="808"/>
    </location>
</feature>
<dbReference type="Pfam" id="PF05970">
    <property type="entry name" value="PIF1"/>
    <property type="match status" value="1"/>
</dbReference>
<keyword evidence="6" id="KW-0227">DNA damage</keyword>
<dbReference type="InterPro" id="IPR006076">
    <property type="entry name" value="FAD-dep_OxRdtase"/>
</dbReference>
<dbReference type="Gene3D" id="3.30.9.10">
    <property type="entry name" value="D-Amino Acid Oxidase, subunit A, domain 2"/>
    <property type="match status" value="1"/>
</dbReference>
<evidence type="ECO:0000313" key="12">
    <source>
        <dbReference type="EMBL" id="KAF6516279.1"/>
    </source>
</evidence>
<dbReference type="Pfam" id="PF20209">
    <property type="entry name" value="DUF6570"/>
    <property type="match status" value="1"/>
</dbReference>
<sequence length="2102" mass="241051">MSYTTTATEEVTASFPSLKRLEIGPDEYPGLDPEWQKLWNTHGSSMIRADEVSIEEYRLNPAKYSFTYPTWKGPEVFHVEDRQIPVTTPEGLITIRVYTPEGPGPFPVHINFHGGGWVLGGLQSEAAWCRHMCNKAAIKVIDVDYRMGPECRYPTAIYDCWDAVKWTIDNATELNVNPKSVSFGGLSAGGHMTAVLGHFARDEGIDIKLQLMIVPATDMRYCSSKIKQLTAENCPYESVLQLKDVPWGPLGREQWFLKYFVGEDAGKHNYLQQSAIERPVMERRDFELPDPDWMRDLSHCPLSDRDKELLEKFWTELENDRMEHCARCQETWFDMGLKGGICKRCIARDKNKKEDEPWFFSAENQLDFGLIPAFLPQLTIVEEMLIARVHVFVNVMQVRGQQYKYRGHIVHFLRDVGKVYSQLPLLPPELDVILLRPPTASEHAHLNRQFRRQFRVRRRCLQEWLNFLSNNHPGYRGITVCQKRMSVLPEDGDVLDQVATAAVTDPLSANLGNIENDDVEPDEVDQSAVPDLLPEDTEMEALRSHVLGEERGEHLPVRPSTQHQLEMPDIRRTPINEFNHSQALLSLAFPTLFPRGQADFVEPRLRPIKYADYIQHALRWHDGRFARHPTFRFVVFNTLMRAQARAKSSYFVKEYQQRQGLITRDDLLEAFQNPESAEAQQLLNSINRQTAQLRGTRPYWYRKRRELESYAYNLDCPGAFITFSPADLHWRSLYQHLPQFQDWQELPEQQRMGMSSKLLRDNPHIAAWHFYRRFGLFRDIVLKQKFNVTDYWNRYEWQGRGSSHCHGLFWMDGAPSVDLENEHLRKEFARIWRFHVTAFNPEPARVRQQGEGNPLAVNPLQHPLTFQWLSQVLNRCQRHHCSETYCLRKKKGSEEISCRFFFPRDTRDTADVVRRQGQSYFSFEAARNDSLMNHYNRCLSLGWLANIDISPCTSLQAVINYAAKYCSKMEKRTDSYASMGRQILPYVSHQNPLLSFASRLMNKLLTERDFSGQEICHVLLNCELQEGTRVIRAVDCRPYEQQGRSLRLQGDHDDAEVVGIYEKYLSRPPLHEELTYLDFLANWNTSKRDGRKWTRWSRQAKPRVLYYFPRYKSNHQHHQYDDFCRVKLMLAHPHRDPNELRKINGVEYNSYASAAEFCYGNHRHPDDYYGTPNAEERRPDPDEFEEEFHEPDLLEEDWLELARQLPDCPPSQEAIDLLGRRDIDIQYDWTPHVGRYADPGIVQGDYWRQRIEQNRLYMDVEDMPLEVRDALNPEQRIVYDTFIGHFQCGSEEQILLHVDGGGGTGKSYMIKVLSSHLQRLAGNRPSPIWRAAPTGVASNQIMGTTLHSLLRLPMDRAFTELSPADANAIQKKLRDVRYLVIDEKSMLGLRQLSWIDKRLRQVFPARAAEFFGGISIILVGDFFQLPPIANKPLYFDGPLKDLHEVSGQTAYRAFNHTVFLKKVQRQQGDDQAGFRLALEELRGLKLSIESWKLLSQRVQVKLSQREEDTFDAALRIYSKKARVNEYNYEHLVRLKHPAIQVMAKNIGNGADKATSEQAGNLAGQFPPAGLVNGAQGTVYDIGWAPGADAHRDPPSVIMMVMDKYTGPSYLTTDDGREVVPILPVKRDFFLGTSACTRKQFPLMASYAITVHKSQSITVDKMVTDLSERDFQTGLSYVAVSRVKMLDGLMIDAPFERASLHYEKLPDGKHSVLMKVRDQDRHELEEKLNNEWILTPVIASNFKNLPRAHIVTAEFDLERDEGEAGIIGLDVALVLSQQGYGKNITVIAEYLPGDTSPSYTSPWAGCNFSAISGTDANAIKWDRHGYAHLKKLAAEDSDKSFVKRTPSIEFWDDNVPHDKIKAMADYLDDFQALSAQELPEGVKFGCAFTTLTVNAPAHCLYLYKRLREDFGVRFIRRKLGSIYEAYNNPSTKVVFNCTGNAAKTLAGVQDEKCYPTRGQVLLVRASHVSTNVMRHGKDYETYVIPRPGSNGNVILGGYMQKGNDDSATYSSESESILQRTTELSTELQQREPEVLAAFAGMRPSREGGTRIERDEILVNGERRVIVHNYGAGGTGFQAGYGMALDAVKSIEDILSTLPTRSLL</sequence>
<feature type="domain" description="DUF6570" evidence="11">
    <location>
        <begin position="355"/>
        <end position="485"/>
    </location>
</feature>
<evidence type="ECO:0000259" key="10">
    <source>
        <dbReference type="Pfam" id="PF14214"/>
    </source>
</evidence>
<dbReference type="CDD" id="cd18809">
    <property type="entry name" value="SF1_C_RecD"/>
    <property type="match status" value="1"/>
</dbReference>
<dbReference type="Gene3D" id="3.40.50.300">
    <property type="entry name" value="P-loop containing nucleotide triphosphate hydrolases"/>
    <property type="match status" value="1"/>
</dbReference>
<evidence type="ECO:0000256" key="3">
    <source>
        <dbReference type="ARBA" id="ARBA00022630"/>
    </source>
</evidence>
<dbReference type="GO" id="GO:0016787">
    <property type="term" value="F:hydrolase activity"/>
    <property type="evidence" value="ECO:0007669"/>
    <property type="project" value="UniProtKB-KW"/>
</dbReference>
<dbReference type="Proteomes" id="UP000593570">
    <property type="component" value="Unassembled WGS sequence"/>
</dbReference>
<dbReference type="GO" id="GO:0071949">
    <property type="term" value="F:FAD binding"/>
    <property type="evidence" value="ECO:0007669"/>
    <property type="project" value="InterPro"/>
</dbReference>
<feature type="domain" description="Alpha/beta hydrolase fold-3" evidence="9">
    <location>
        <begin position="110"/>
        <end position="227"/>
    </location>
</feature>
<evidence type="ECO:0000259" key="8">
    <source>
        <dbReference type="Pfam" id="PF05970"/>
    </source>
</evidence>
<dbReference type="Pfam" id="PF14214">
    <property type="entry name" value="Helitron_like_N"/>
    <property type="match status" value="1"/>
</dbReference>
<dbReference type="InterPro" id="IPR023209">
    <property type="entry name" value="DAO"/>
</dbReference>
<dbReference type="Pfam" id="PF01266">
    <property type="entry name" value="DAO"/>
    <property type="match status" value="1"/>
</dbReference>
<evidence type="ECO:0000256" key="1">
    <source>
        <dbReference type="ARBA" id="ARBA00001974"/>
    </source>
</evidence>
<dbReference type="PROSITE" id="PS00677">
    <property type="entry name" value="DAO"/>
    <property type="match status" value="1"/>
</dbReference>
<dbReference type="GO" id="GO:0005737">
    <property type="term" value="C:cytoplasm"/>
    <property type="evidence" value="ECO:0007669"/>
    <property type="project" value="TreeGrafter"/>
</dbReference>
<dbReference type="EMBL" id="JACDXP010000012">
    <property type="protein sequence ID" value="KAF6516279.1"/>
    <property type="molecule type" value="Genomic_DNA"/>
</dbReference>
<dbReference type="InterPro" id="IPR027417">
    <property type="entry name" value="P-loop_NTPase"/>
</dbReference>
<evidence type="ECO:0000259" key="9">
    <source>
        <dbReference type="Pfam" id="PF07859"/>
    </source>
</evidence>
<proteinExistence type="inferred from homology"/>
<evidence type="ECO:0000256" key="4">
    <source>
        <dbReference type="ARBA" id="ARBA00022827"/>
    </source>
</evidence>
<dbReference type="GO" id="GO:0000723">
    <property type="term" value="P:telomere maintenance"/>
    <property type="evidence" value="ECO:0007669"/>
    <property type="project" value="InterPro"/>
</dbReference>
<accession>A0A8H6GDN7</accession>
<dbReference type="InterPro" id="IPR013094">
    <property type="entry name" value="AB_hydrolase_3"/>
</dbReference>
<dbReference type="InterPro" id="IPR010285">
    <property type="entry name" value="DNA_helicase_pif1-like_DEAD"/>
</dbReference>
<keyword evidence="3" id="KW-0285">Flavoprotein</keyword>
<keyword evidence="5" id="KW-0560">Oxidoreductase</keyword>